<dbReference type="AlphaFoldDB" id="A0A9W6B740"/>
<evidence type="ECO:0000313" key="1">
    <source>
        <dbReference type="EMBL" id="GLB53027.1"/>
    </source>
</evidence>
<reference evidence="1" key="1">
    <citation type="submission" date="2022-07" db="EMBL/GenBank/DDBJ databases">
        <title>Taxonomy of Novel Oxalotrophic and Methylotrophic Bacteria.</title>
        <authorList>
            <person name="Sahin N."/>
            <person name="Tani A."/>
        </authorList>
    </citation>
    <scope>NUCLEOTIDE SEQUENCE</scope>
    <source>
        <strain evidence="1">AM327</strain>
    </source>
</reference>
<gene>
    <name evidence="1" type="ORF">NBRC110019_20670</name>
</gene>
<organism evidence="1 2">
    <name type="scientific">Neptunitalea chrysea</name>
    <dbReference type="NCBI Taxonomy" id="1647581"/>
    <lineage>
        <taxon>Bacteria</taxon>
        <taxon>Pseudomonadati</taxon>
        <taxon>Bacteroidota</taxon>
        <taxon>Flavobacteriia</taxon>
        <taxon>Flavobacteriales</taxon>
        <taxon>Flavobacteriaceae</taxon>
        <taxon>Neptunitalea</taxon>
    </lineage>
</organism>
<keyword evidence="2" id="KW-1185">Reference proteome</keyword>
<accession>A0A9W6B740</accession>
<protein>
    <submittedName>
        <fullName evidence="1">Uncharacterized protein</fullName>
    </submittedName>
</protein>
<sequence>MADPFKIFGFQEYYATGHIGLNRGMITTKSYNHYKDSLHFNSYIFGSSRSQAFKCKDWKPYLNANAVPFHFDASGENLRGIAQKIAYIDEQKDSLTNVLLVIDRYTLSDTQPKKGHMFIGMPCVTKASETEYYGTFLKAALTPDFLVAYADYSLFGVHRPYMEHLVQAYTYRHTVNHINCDIWYNADKEIAADSLEYYTQKINDGTFYQRTGNPDFECPVTQTEIALLEAIKVTFTKHKTHYKIVISPTYDQIPLEENQVALLHKLFGKENVLNFSGVNYLTKAITNYYESSHYRPTVAKEILDSIY</sequence>
<proteinExistence type="predicted"/>
<dbReference type="Proteomes" id="UP001143545">
    <property type="component" value="Unassembled WGS sequence"/>
</dbReference>
<evidence type="ECO:0000313" key="2">
    <source>
        <dbReference type="Proteomes" id="UP001143545"/>
    </source>
</evidence>
<dbReference type="EMBL" id="BRVP01000013">
    <property type="protein sequence ID" value="GLB53027.1"/>
    <property type="molecule type" value="Genomic_DNA"/>
</dbReference>
<comment type="caution">
    <text evidence="1">The sequence shown here is derived from an EMBL/GenBank/DDBJ whole genome shotgun (WGS) entry which is preliminary data.</text>
</comment>
<name>A0A9W6B740_9FLAO</name>